<reference evidence="3 4" key="1">
    <citation type="journal article" date="2017" name="Nat. Commun.">
        <title>In situ click chemistry generation of cyclooxygenase-2 inhibitors.</title>
        <authorList>
            <person name="Bhardwaj A."/>
            <person name="Kaur J."/>
            <person name="Wuest M."/>
            <person name="Wuest F."/>
        </authorList>
    </citation>
    <scope>NUCLEOTIDE SEQUENCE [LARGE SCALE GENOMIC DNA]</scope>
    <source>
        <strain evidence="3">S2_018_000_R2_106</strain>
    </source>
</reference>
<dbReference type="Gene3D" id="1.10.10.10">
    <property type="entry name" value="Winged helix-like DNA-binding domain superfamily/Winged helix DNA-binding domain"/>
    <property type="match status" value="1"/>
</dbReference>
<dbReference type="Pfam" id="PF13884">
    <property type="entry name" value="Peptidase_S74"/>
    <property type="match status" value="1"/>
</dbReference>
<dbReference type="Proteomes" id="UP000320948">
    <property type="component" value="Unassembled WGS sequence"/>
</dbReference>
<dbReference type="EMBL" id="VAFM01000001">
    <property type="protein sequence ID" value="TKW61317.1"/>
    <property type="molecule type" value="Genomic_DNA"/>
</dbReference>
<evidence type="ECO:0000256" key="1">
    <source>
        <dbReference type="SAM" id="Coils"/>
    </source>
</evidence>
<accession>A0A6N4RC39</accession>
<dbReference type="InterPro" id="IPR036388">
    <property type="entry name" value="WH-like_DNA-bd_sf"/>
</dbReference>
<dbReference type="PROSITE" id="PS51688">
    <property type="entry name" value="ICA"/>
    <property type="match status" value="1"/>
</dbReference>
<feature type="coiled-coil region" evidence="1">
    <location>
        <begin position="188"/>
        <end position="222"/>
    </location>
</feature>
<comment type="caution">
    <text evidence="3">The sequence shown here is derived from an EMBL/GenBank/DDBJ whole genome shotgun (WGS) entry which is preliminary data.</text>
</comment>
<dbReference type="InterPro" id="IPR030392">
    <property type="entry name" value="S74_ICA"/>
</dbReference>
<feature type="domain" description="Peptidase S74" evidence="2">
    <location>
        <begin position="107"/>
        <end position="202"/>
    </location>
</feature>
<sequence>MFGWVIWVTGCPTDWIRASASRPVLFSVMVWQKPPFLMMAESVWSEAAPQVHQIPRVISISSAMAHTTSASCIKLTRTKMLLWKSIPGGIGLDVQGYVMATSFHQSSDIRLKKHVQNISYGLADIEKLRPVSYQWKEQVSESQKGMQIGLIAQEVEKVIPEVVTTSNDTSATKTIAYAELVPVLIKGVQELKSENDQLRTTNDTLSKNLQALRNDFENFKRQQARKD</sequence>
<dbReference type="AlphaFoldDB" id="A0A6N4RC39"/>
<evidence type="ECO:0000313" key="3">
    <source>
        <dbReference type="EMBL" id="TKW61317.1"/>
    </source>
</evidence>
<keyword evidence="1" id="KW-0175">Coiled coil</keyword>
<organism evidence="3 4">
    <name type="scientific">Blastochloris viridis</name>
    <name type="common">Rhodopseudomonas viridis</name>
    <dbReference type="NCBI Taxonomy" id="1079"/>
    <lineage>
        <taxon>Bacteria</taxon>
        <taxon>Pseudomonadati</taxon>
        <taxon>Pseudomonadota</taxon>
        <taxon>Alphaproteobacteria</taxon>
        <taxon>Hyphomicrobiales</taxon>
        <taxon>Blastochloridaceae</taxon>
        <taxon>Blastochloris</taxon>
    </lineage>
</organism>
<proteinExistence type="predicted"/>
<gene>
    <name evidence="3" type="ORF">DI628_01415</name>
</gene>
<protein>
    <recommendedName>
        <fullName evidence="2">Peptidase S74 domain-containing protein</fullName>
    </recommendedName>
</protein>
<evidence type="ECO:0000259" key="2">
    <source>
        <dbReference type="PROSITE" id="PS51688"/>
    </source>
</evidence>
<name>A0A6N4RC39_BLAVI</name>
<evidence type="ECO:0000313" key="4">
    <source>
        <dbReference type="Proteomes" id="UP000320948"/>
    </source>
</evidence>